<evidence type="ECO:0000313" key="6">
    <source>
        <dbReference type="EMBL" id="VDL82359.1"/>
    </source>
</evidence>
<evidence type="ECO:0000256" key="1">
    <source>
        <dbReference type="ARBA" id="ARBA00008655"/>
    </source>
</evidence>
<feature type="transmembrane region" description="Helical" evidence="4">
    <location>
        <begin position="287"/>
        <end position="310"/>
    </location>
</feature>
<reference evidence="8" key="1">
    <citation type="submission" date="2017-02" db="UniProtKB">
        <authorList>
            <consortium name="WormBaseParasite"/>
        </authorList>
    </citation>
    <scope>IDENTIFICATION</scope>
</reference>
<reference evidence="6 7" key="2">
    <citation type="submission" date="2018-11" db="EMBL/GenBank/DDBJ databases">
        <authorList>
            <consortium name="Pathogen Informatics"/>
        </authorList>
    </citation>
    <scope>NUCLEOTIDE SEQUENCE [LARGE SCALE GENOMIC DNA]</scope>
</reference>
<feature type="domain" description="Phospholipid/glycerol acyltransferase" evidence="5">
    <location>
        <begin position="32"/>
        <end position="157"/>
    </location>
</feature>
<sequence>MFGRINGVIFVVLLFITSYLGCIFLLFPVVPFLFLAPSLWRKLDWLFLFNVLYKIDPLLLTTEKISLKAPLKRIPGAGWAMSAGSYIFLERSFERDKTNMAEIIEYYKKSGNIYQLLLFPEGTDRGVRAAAQSEAYAKKNGLCVYDYVLHPRITGFNYLLNLMRQQNYISYIYDITLAYEDVIIDSEMTLLKEGVFPKNVHFDIKRYNIDEIPTDPQQSGKWLTDLWQGKEKKLKELRGISKSYPSLAVQFQVKTQGIGYYLTAALWITKSAVWLYLMYLYNSVRIYVLFVSLFYMVVLRHYNGLEFLAIKWFRSKRKSV</sequence>
<dbReference type="SMART" id="SM00563">
    <property type="entry name" value="PlsC"/>
    <property type="match status" value="1"/>
</dbReference>
<keyword evidence="7" id="KW-1185">Reference proteome</keyword>
<evidence type="ECO:0000256" key="4">
    <source>
        <dbReference type="SAM" id="Phobius"/>
    </source>
</evidence>
<evidence type="ECO:0000259" key="5">
    <source>
        <dbReference type="SMART" id="SM00563"/>
    </source>
</evidence>
<dbReference type="InterPro" id="IPR032098">
    <property type="entry name" value="Acyltransf_C"/>
</dbReference>
<dbReference type="STRING" id="27835.A0A0N4YN37"/>
<dbReference type="Pfam" id="PF01553">
    <property type="entry name" value="Acyltransferase"/>
    <property type="match status" value="1"/>
</dbReference>
<keyword evidence="4" id="KW-1133">Transmembrane helix</keyword>
<dbReference type="CDD" id="cd07990">
    <property type="entry name" value="LPLAT_LCLAT1-like"/>
    <property type="match status" value="1"/>
</dbReference>
<gene>
    <name evidence="6" type="ORF">NBR_LOCUS18634</name>
</gene>
<evidence type="ECO:0000313" key="7">
    <source>
        <dbReference type="Proteomes" id="UP000271162"/>
    </source>
</evidence>
<keyword evidence="2" id="KW-0808">Transferase</keyword>
<evidence type="ECO:0000256" key="3">
    <source>
        <dbReference type="ARBA" id="ARBA00023315"/>
    </source>
</evidence>
<evidence type="ECO:0000313" key="8">
    <source>
        <dbReference type="WBParaSite" id="NBR_0001863301-mRNA-1"/>
    </source>
</evidence>
<dbReference type="WBParaSite" id="NBR_0001863301-mRNA-1">
    <property type="protein sequence ID" value="NBR_0001863301-mRNA-1"/>
    <property type="gene ID" value="NBR_0001863301"/>
</dbReference>
<comment type="similarity">
    <text evidence="1">Belongs to the 1-acyl-sn-glycerol-3-phosphate acyltransferase family.</text>
</comment>
<dbReference type="InterPro" id="IPR002123">
    <property type="entry name" value="Plipid/glycerol_acylTrfase"/>
</dbReference>
<dbReference type="GO" id="GO:0016746">
    <property type="term" value="F:acyltransferase activity"/>
    <property type="evidence" value="ECO:0007669"/>
    <property type="project" value="UniProtKB-KW"/>
</dbReference>
<dbReference type="GO" id="GO:0036149">
    <property type="term" value="P:phosphatidylinositol acyl-chain remodeling"/>
    <property type="evidence" value="ECO:0007669"/>
    <property type="project" value="TreeGrafter"/>
</dbReference>
<dbReference type="PANTHER" id="PTHR10983:SF16">
    <property type="entry name" value="LYSOCARDIOLIPIN ACYLTRANSFERASE 1"/>
    <property type="match status" value="1"/>
</dbReference>
<protein>
    <submittedName>
        <fullName evidence="8">Lysocardiolipin acyltransferase 1 (inferred by orthology to a human protein)</fullName>
    </submittedName>
</protein>
<name>A0A0N4YN37_NIPBR</name>
<dbReference type="PANTHER" id="PTHR10983">
    <property type="entry name" value="1-ACYLGLYCEROL-3-PHOSPHATE ACYLTRANSFERASE-RELATED"/>
    <property type="match status" value="1"/>
</dbReference>
<accession>A0A0N4YN37</accession>
<proteinExistence type="inferred from homology"/>
<dbReference type="OMA" id="ELCERPW"/>
<keyword evidence="4" id="KW-0472">Membrane</keyword>
<dbReference type="Pfam" id="PF16076">
    <property type="entry name" value="Acyltransf_C"/>
    <property type="match status" value="1"/>
</dbReference>
<keyword evidence="4" id="KW-0812">Transmembrane</keyword>
<evidence type="ECO:0000256" key="2">
    <source>
        <dbReference type="ARBA" id="ARBA00022679"/>
    </source>
</evidence>
<dbReference type="Proteomes" id="UP000271162">
    <property type="component" value="Unassembled WGS sequence"/>
</dbReference>
<feature type="transmembrane region" description="Helical" evidence="4">
    <location>
        <begin position="7"/>
        <end position="33"/>
    </location>
</feature>
<feature type="transmembrane region" description="Helical" evidence="4">
    <location>
        <begin position="260"/>
        <end position="281"/>
    </location>
</feature>
<keyword evidence="3" id="KW-0012">Acyltransferase</keyword>
<dbReference type="EMBL" id="UYSL01023579">
    <property type="protein sequence ID" value="VDL82359.1"/>
    <property type="molecule type" value="Genomic_DNA"/>
</dbReference>
<dbReference type="AlphaFoldDB" id="A0A0N4YN37"/>
<organism evidence="8">
    <name type="scientific">Nippostrongylus brasiliensis</name>
    <name type="common">Rat hookworm</name>
    <dbReference type="NCBI Taxonomy" id="27835"/>
    <lineage>
        <taxon>Eukaryota</taxon>
        <taxon>Metazoa</taxon>
        <taxon>Ecdysozoa</taxon>
        <taxon>Nematoda</taxon>
        <taxon>Chromadorea</taxon>
        <taxon>Rhabditida</taxon>
        <taxon>Rhabditina</taxon>
        <taxon>Rhabditomorpha</taxon>
        <taxon>Strongyloidea</taxon>
        <taxon>Heligmosomidae</taxon>
        <taxon>Nippostrongylus</taxon>
    </lineage>
</organism>
<dbReference type="GO" id="GO:0005783">
    <property type="term" value="C:endoplasmic reticulum"/>
    <property type="evidence" value="ECO:0007669"/>
    <property type="project" value="TreeGrafter"/>
</dbReference>